<keyword evidence="5" id="KW-0407">Ion channel</keyword>
<dbReference type="PANTHER" id="PTHR18945">
    <property type="entry name" value="NEUROTRANSMITTER GATED ION CHANNEL"/>
    <property type="match status" value="1"/>
</dbReference>
<dbReference type="Gene3D" id="1.20.58.390">
    <property type="entry name" value="Neurotransmitter-gated ion-channel transmembrane domain"/>
    <property type="match status" value="1"/>
</dbReference>
<comment type="caution">
    <text evidence="8">The sequence shown here is derived from an EMBL/GenBank/DDBJ whole genome shotgun (WGS) entry which is preliminary data.</text>
</comment>
<comment type="similarity">
    <text evidence="5">Belongs to the ligand-gated ion channel (TC 1.A.9) family.</text>
</comment>
<dbReference type="Proteomes" id="UP001497497">
    <property type="component" value="Unassembled WGS sequence"/>
</dbReference>
<dbReference type="PROSITE" id="PS00236">
    <property type="entry name" value="NEUROTR_ION_CHANNEL"/>
    <property type="match status" value="1"/>
</dbReference>
<keyword evidence="5" id="KW-0406">Ion transport</keyword>
<evidence type="ECO:0000256" key="4">
    <source>
        <dbReference type="ARBA" id="ARBA00023136"/>
    </source>
</evidence>
<keyword evidence="5" id="KW-0813">Transport</keyword>
<dbReference type="InterPro" id="IPR038050">
    <property type="entry name" value="Neuro_actylchol_rec"/>
</dbReference>
<dbReference type="Pfam" id="PF02931">
    <property type="entry name" value="Neur_chan_LBD"/>
    <property type="match status" value="1"/>
</dbReference>
<dbReference type="InterPro" id="IPR018000">
    <property type="entry name" value="Neurotransmitter_ion_chnl_CS"/>
</dbReference>
<gene>
    <name evidence="8" type="ORF">GSLYS_00008986001</name>
</gene>
<sequence length="455" mass="51582">MARLGRKASFFGECISLQFITLVILGQVEVNVQGQTYANTRAIFRDVLENSDYHTEIRPLLNQSNVMSVNVGFNILSITEVNDVTQSFICNAFLGLNWRDELLVWNPAVYGGQDLIHPLPEQIWRPRMILMNTLEDRDIFSDNKSPINVRNNGFVSWIPGSIIPISCELSLVNYPFDSQTCVIQMVSMSLSISELKYTASETGVLRTFYTTNGEWDLVKAYINISISATGPIGLSAVDITFELKRRPTFLLLNLILPVVFLSFLNILVFIIPVESGEKIGYGITVLLALTVFMSIISSMLPRSSQTVPKVTVYLFILLIISLLTVADTIIIVYVYHMDEKEEKHIKAQENFRSAFTKMRHIQRAVSPIAKEDNSEKRDVMSFSESVADLKDHNSDLPRKLRTQISEGIPQMGEKFEKVTNNYRIVGKHIDKISFIVFMVLWFAVTFGFLLSMALY</sequence>
<dbReference type="InterPro" id="IPR036719">
    <property type="entry name" value="Neuro-gated_channel_TM_sf"/>
</dbReference>
<evidence type="ECO:0000259" key="7">
    <source>
        <dbReference type="Pfam" id="PF02932"/>
    </source>
</evidence>
<dbReference type="InterPro" id="IPR006201">
    <property type="entry name" value="Neur_channel"/>
</dbReference>
<dbReference type="Pfam" id="PF02932">
    <property type="entry name" value="Neur_chan_memb"/>
    <property type="match status" value="1"/>
</dbReference>
<evidence type="ECO:0000313" key="8">
    <source>
        <dbReference type="EMBL" id="CAL1535026.1"/>
    </source>
</evidence>
<keyword evidence="4 5" id="KW-0472">Membrane</keyword>
<dbReference type="SUPFAM" id="SSF63712">
    <property type="entry name" value="Nicotinic receptor ligand binding domain-like"/>
    <property type="match status" value="1"/>
</dbReference>
<dbReference type="PRINTS" id="PR00252">
    <property type="entry name" value="NRIONCHANNEL"/>
</dbReference>
<evidence type="ECO:0000313" key="9">
    <source>
        <dbReference type="Proteomes" id="UP001497497"/>
    </source>
</evidence>
<dbReference type="CDD" id="cd18989">
    <property type="entry name" value="LGIC_ECD_cation"/>
    <property type="match status" value="1"/>
</dbReference>
<feature type="domain" description="Neurotransmitter-gated ion-channel ligand-binding" evidence="6">
    <location>
        <begin position="42"/>
        <end position="247"/>
    </location>
</feature>
<feature type="transmembrane region" description="Helical" evidence="5">
    <location>
        <begin position="279"/>
        <end position="300"/>
    </location>
</feature>
<evidence type="ECO:0000256" key="1">
    <source>
        <dbReference type="ARBA" id="ARBA00004141"/>
    </source>
</evidence>
<keyword evidence="5" id="KW-0732">Signal</keyword>
<keyword evidence="2 5" id="KW-0812">Transmembrane</keyword>
<dbReference type="EMBL" id="CAXITT010000189">
    <property type="protein sequence ID" value="CAL1535026.1"/>
    <property type="molecule type" value="Genomic_DNA"/>
</dbReference>
<name>A0AAV2HSC4_LYMST</name>
<dbReference type="GO" id="GO:0016020">
    <property type="term" value="C:membrane"/>
    <property type="evidence" value="ECO:0007669"/>
    <property type="project" value="UniProtKB-SubCell"/>
</dbReference>
<dbReference type="GO" id="GO:0004888">
    <property type="term" value="F:transmembrane signaling receptor activity"/>
    <property type="evidence" value="ECO:0007669"/>
    <property type="project" value="InterPro"/>
</dbReference>
<dbReference type="Gene3D" id="2.70.170.10">
    <property type="entry name" value="Neurotransmitter-gated ion-channel ligand-binding domain"/>
    <property type="match status" value="1"/>
</dbReference>
<accession>A0AAV2HSC4</accession>
<feature type="signal peptide" evidence="5">
    <location>
        <begin position="1"/>
        <end position="34"/>
    </location>
</feature>
<dbReference type="InterPro" id="IPR006029">
    <property type="entry name" value="Neurotrans-gated_channel_TM"/>
</dbReference>
<evidence type="ECO:0000256" key="5">
    <source>
        <dbReference type="RuleBase" id="RU000687"/>
    </source>
</evidence>
<keyword evidence="9" id="KW-1185">Reference proteome</keyword>
<feature type="chain" id="PRO_5043110024" evidence="5">
    <location>
        <begin position="35"/>
        <end position="455"/>
    </location>
</feature>
<protein>
    <submittedName>
        <fullName evidence="8">Uncharacterized protein</fullName>
    </submittedName>
</protein>
<evidence type="ECO:0000256" key="3">
    <source>
        <dbReference type="ARBA" id="ARBA00022989"/>
    </source>
</evidence>
<dbReference type="SUPFAM" id="SSF90112">
    <property type="entry name" value="Neurotransmitter-gated ion-channel transmembrane pore"/>
    <property type="match status" value="1"/>
</dbReference>
<dbReference type="InterPro" id="IPR006202">
    <property type="entry name" value="Neur_chan_lig-bd"/>
</dbReference>
<reference evidence="8 9" key="1">
    <citation type="submission" date="2024-04" db="EMBL/GenBank/DDBJ databases">
        <authorList>
            <consortium name="Genoscope - CEA"/>
            <person name="William W."/>
        </authorList>
    </citation>
    <scope>NUCLEOTIDE SEQUENCE [LARGE SCALE GENOMIC DNA]</scope>
</reference>
<evidence type="ECO:0000259" key="6">
    <source>
        <dbReference type="Pfam" id="PF02931"/>
    </source>
</evidence>
<comment type="subcellular location">
    <subcellularLocation>
        <location evidence="1">Membrane</location>
        <topology evidence="1">Multi-pass membrane protein</topology>
    </subcellularLocation>
</comment>
<dbReference type="CDD" id="cd19051">
    <property type="entry name" value="LGIC_TM_cation"/>
    <property type="match status" value="1"/>
</dbReference>
<proteinExistence type="inferred from homology"/>
<organism evidence="8 9">
    <name type="scientific">Lymnaea stagnalis</name>
    <name type="common">Great pond snail</name>
    <name type="synonym">Helix stagnalis</name>
    <dbReference type="NCBI Taxonomy" id="6523"/>
    <lineage>
        <taxon>Eukaryota</taxon>
        <taxon>Metazoa</taxon>
        <taxon>Spiralia</taxon>
        <taxon>Lophotrochozoa</taxon>
        <taxon>Mollusca</taxon>
        <taxon>Gastropoda</taxon>
        <taxon>Heterobranchia</taxon>
        <taxon>Euthyneura</taxon>
        <taxon>Panpulmonata</taxon>
        <taxon>Hygrophila</taxon>
        <taxon>Lymnaeoidea</taxon>
        <taxon>Lymnaeidae</taxon>
        <taxon>Lymnaea</taxon>
    </lineage>
</organism>
<feature type="domain" description="Neurotransmitter-gated ion-channel transmembrane" evidence="7">
    <location>
        <begin position="254"/>
        <end position="398"/>
    </location>
</feature>
<dbReference type="InterPro" id="IPR036734">
    <property type="entry name" value="Neur_chan_lig-bd_sf"/>
</dbReference>
<dbReference type="GO" id="GO:0005230">
    <property type="term" value="F:extracellular ligand-gated monoatomic ion channel activity"/>
    <property type="evidence" value="ECO:0007669"/>
    <property type="project" value="InterPro"/>
</dbReference>
<feature type="transmembrane region" description="Helical" evidence="5">
    <location>
        <begin position="249"/>
        <end position="273"/>
    </location>
</feature>
<dbReference type="AlphaFoldDB" id="A0AAV2HSC4"/>
<feature type="transmembrane region" description="Helical" evidence="5">
    <location>
        <begin position="432"/>
        <end position="454"/>
    </location>
</feature>
<evidence type="ECO:0000256" key="2">
    <source>
        <dbReference type="ARBA" id="ARBA00022692"/>
    </source>
</evidence>
<keyword evidence="3 5" id="KW-1133">Transmembrane helix</keyword>
<dbReference type="FunFam" id="2.70.170.10:FF:000028">
    <property type="entry name" value="AcetylCholine Receptor"/>
    <property type="match status" value="1"/>
</dbReference>
<feature type="transmembrane region" description="Helical" evidence="5">
    <location>
        <begin position="312"/>
        <end position="335"/>
    </location>
</feature>